<dbReference type="InterPro" id="IPR011009">
    <property type="entry name" value="Kinase-like_dom_sf"/>
</dbReference>
<dbReference type="InterPro" id="IPR052059">
    <property type="entry name" value="CR_Ser/Thr_kinase"/>
</dbReference>
<evidence type="ECO:0000313" key="7">
    <source>
        <dbReference type="EMBL" id="MCD7462931.1"/>
    </source>
</evidence>
<protein>
    <recommendedName>
        <fullName evidence="6">Serine-threonine/tyrosine-protein kinase catalytic domain-containing protein</fullName>
    </recommendedName>
</protein>
<dbReference type="EMBL" id="JACEIK010000846">
    <property type="protein sequence ID" value="MCD7462931.1"/>
    <property type="molecule type" value="Genomic_DNA"/>
</dbReference>
<evidence type="ECO:0000313" key="8">
    <source>
        <dbReference type="Proteomes" id="UP000823775"/>
    </source>
</evidence>
<evidence type="ECO:0000256" key="5">
    <source>
        <dbReference type="SAM" id="MobiDB-lite"/>
    </source>
</evidence>
<accession>A0ABS8SVV3</accession>
<keyword evidence="3" id="KW-0418">Kinase</keyword>
<keyword evidence="1" id="KW-0808">Transferase</keyword>
<dbReference type="Gene3D" id="1.10.510.10">
    <property type="entry name" value="Transferase(Phosphotransferase) domain 1"/>
    <property type="match status" value="1"/>
</dbReference>
<evidence type="ECO:0000256" key="4">
    <source>
        <dbReference type="ARBA" id="ARBA00022840"/>
    </source>
</evidence>
<evidence type="ECO:0000256" key="1">
    <source>
        <dbReference type="ARBA" id="ARBA00022679"/>
    </source>
</evidence>
<organism evidence="7 8">
    <name type="scientific">Datura stramonium</name>
    <name type="common">Jimsonweed</name>
    <name type="synonym">Common thornapple</name>
    <dbReference type="NCBI Taxonomy" id="4076"/>
    <lineage>
        <taxon>Eukaryota</taxon>
        <taxon>Viridiplantae</taxon>
        <taxon>Streptophyta</taxon>
        <taxon>Embryophyta</taxon>
        <taxon>Tracheophyta</taxon>
        <taxon>Spermatophyta</taxon>
        <taxon>Magnoliopsida</taxon>
        <taxon>eudicotyledons</taxon>
        <taxon>Gunneridae</taxon>
        <taxon>Pentapetalae</taxon>
        <taxon>asterids</taxon>
        <taxon>lamiids</taxon>
        <taxon>Solanales</taxon>
        <taxon>Solanaceae</taxon>
        <taxon>Solanoideae</taxon>
        <taxon>Datureae</taxon>
        <taxon>Datura</taxon>
    </lineage>
</organism>
<feature type="compositionally biased region" description="Low complexity" evidence="5">
    <location>
        <begin position="191"/>
        <end position="213"/>
    </location>
</feature>
<proteinExistence type="predicted"/>
<dbReference type="Proteomes" id="UP000823775">
    <property type="component" value="Unassembled WGS sequence"/>
</dbReference>
<keyword evidence="4" id="KW-0067">ATP-binding</keyword>
<comment type="caution">
    <text evidence="7">The sequence shown here is derived from an EMBL/GenBank/DDBJ whole genome shotgun (WGS) entry which is preliminary data.</text>
</comment>
<dbReference type="SUPFAM" id="SSF56112">
    <property type="entry name" value="Protein kinase-like (PK-like)"/>
    <property type="match status" value="1"/>
</dbReference>
<feature type="region of interest" description="Disordered" evidence="5">
    <location>
        <begin position="188"/>
        <end position="213"/>
    </location>
</feature>
<feature type="domain" description="Serine-threonine/tyrosine-protein kinase catalytic" evidence="6">
    <location>
        <begin position="14"/>
        <end position="74"/>
    </location>
</feature>
<keyword evidence="8" id="KW-1185">Reference proteome</keyword>
<keyword evidence="2" id="KW-0547">Nucleotide-binding</keyword>
<name>A0ABS8SVV3_DATST</name>
<gene>
    <name evidence="7" type="ORF">HAX54_049643</name>
</gene>
<evidence type="ECO:0000259" key="6">
    <source>
        <dbReference type="Pfam" id="PF07714"/>
    </source>
</evidence>
<reference evidence="7 8" key="1">
    <citation type="journal article" date="2021" name="BMC Genomics">
        <title>Datura genome reveals duplications of psychoactive alkaloid biosynthetic genes and high mutation rate following tissue culture.</title>
        <authorList>
            <person name="Rajewski A."/>
            <person name="Carter-House D."/>
            <person name="Stajich J."/>
            <person name="Litt A."/>
        </authorList>
    </citation>
    <scope>NUCLEOTIDE SEQUENCE [LARGE SCALE GENOMIC DNA]</scope>
    <source>
        <strain evidence="7">AR-01</strain>
    </source>
</reference>
<dbReference type="InterPro" id="IPR001245">
    <property type="entry name" value="Ser-Thr/Tyr_kinase_cat_dom"/>
</dbReference>
<sequence>MEILLQLRTVFNTRQWVDEFFNEVNLIHGIEHKNLVKLLGCSIEGPESLLVYEFVMNKSLDQYLFADKTHLNWNCWNIVEYNSQILVIIIHKHWSVFSLMGDFRCQKKNAFAEDSGSLLQTVWKLYTTNQLTEASDPLLKGGFAEEASRSKSRASQIAQPPFLNSSLLAGGSIKSSIRSLVSNALSKLDESSSYTTTTGSSSMQSSSTGPTFK</sequence>
<evidence type="ECO:0000256" key="2">
    <source>
        <dbReference type="ARBA" id="ARBA00022741"/>
    </source>
</evidence>
<dbReference type="PANTHER" id="PTHR47973">
    <property type="entry name" value="CYSTEINE-RICH RECEPTOR-LIKE PROTEIN KINASE 3"/>
    <property type="match status" value="1"/>
</dbReference>
<dbReference type="Pfam" id="PF07714">
    <property type="entry name" value="PK_Tyr_Ser-Thr"/>
    <property type="match status" value="1"/>
</dbReference>
<evidence type="ECO:0000256" key="3">
    <source>
        <dbReference type="ARBA" id="ARBA00022777"/>
    </source>
</evidence>